<gene>
    <name evidence="8 12" type="primary">rplE</name>
    <name evidence="12" type="ORF">LHA35_05615</name>
</gene>
<evidence type="ECO:0000313" key="12">
    <source>
        <dbReference type="EMBL" id="MCB4821207.1"/>
    </source>
</evidence>
<evidence type="ECO:0000256" key="6">
    <source>
        <dbReference type="ARBA" id="ARBA00023274"/>
    </source>
</evidence>
<sequence>MSDSKKKAGGKAEAPKKSEGGEGRVQAVAAKAGKAAASPAEKPRLSVHYSEVVRQQLIQEFGYKNPMEVPKLEKIVINMGVGEAAGDQKKLDAAVADLTAIAGQKPVRTKAKKAIAGFKIREGQAIGCKVTLRKARMYEFLDRLVTIALPRVRDFRGIPGNRGFDGRGNYAMGLKEQIVFPEINYDRVDTVRGMDIQFVTTAKTDKEAKALLKAFQLPFQN</sequence>
<keyword evidence="4 8" id="KW-0694">RNA-binding</keyword>
<feature type="compositionally biased region" description="Basic and acidic residues" evidence="9">
    <location>
        <begin position="13"/>
        <end position="22"/>
    </location>
</feature>
<keyword evidence="3 8" id="KW-0699">rRNA-binding</keyword>
<feature type="domain" description="Large ribosomal subunit protein uL5 C-terminal" evidence="11">
    <location>
        <begin position="126"/>
        <end position="219"/>
    </location>
</feature>
<dbReference type="InterPro" id="IPR002132">
    <property type="entry name" value="Ribosomal_uL5"/>
</dbReference>
<dbReference type="InterPro" id="IPR022803">
    <property type="entry name" value="Ribosomal_uL5_dom_sf"/>
</dbReference>
<dbReference type="GO" id="GO:0000049">
    <property type="term" value="F:tRNA binding"/>
    <property type="evidence" value="ECO:0007669"/>
    <property type="project" value="UniProtKB-UniRule"/>
</dbReference>
<evidence type="ECO:0000256" key="5">
    <source>
        <dbReference type="ARBA" id="ARBA00022980"/>
    </source>
</evidence>
<comment type="function">
    <text evidence="8">This is 1 of the proteins that bind and probably mediate the attachment of the 5S RNA into the large ribosomal subunit, where it forms part of the central protuberance. In the 70S ribosome it contacts protein S13 of the 30S subunit (bridge B1b), connecting the 2 subunits; this bridge is implicated in subunit movement. Contacts the P site tRNA; the 5S rRNA and some of its associated proteins might help stabilize positioning of ribosome-bound tRNAs.</text>
</comment>
<feature type="domain" description="Large ribosomal subunit protein uL5 N-terminal" evidence="10">
    <location>
        <begin position="65"/>
        <end position="121"/>
    </location>
</feature>
<proteinExistence type="inferred from homology"/>
<dbReference type="Pfam" id="PF00673">
    <property type="entry name" value="Ribosomal_L5_C"/>
    <property type="match status" value="1"/>
</dbReference>
<dbReference type="GO" id="GO:0006412">
    <property type="term" value="P:translation"/>
    <property type="evidence" value="ECO:0007669"/>
    <property type="project" value="UniProtKB-UniRule"/>
</dbReference>
<dbReference type="InterPro" id="IPR020929">
    <property type="entry name" value="Ribosomal_uL5_CS"/>
</dbReference>
<evidence type="ECO:0000256" key="9">
    <source>
        <dbReference type="SAM" id="MobiDB-lite"/>
    </source>
</evidence>
<keyword evidence="2 8" id="KW-0820">tRNA-binding</keyword>
<accession>A0A9X1IB88</accession>
<comment type="caution">
    <text evidence="12">The sequence shown here is derived from an EMBL/GenBank/DDBJ whole genome shotgun (WGS) entry which is preliminary data.</text>
</comment>
<reference evidence="12" key="1">
    <citation type="submission" date="2021-10" db="EMBL/GenBank/DDBJ databases">
        <title>Roseicella aerolatum sp. nov., isolated from aerosols of e-waste dismantling site.</title>
        <authorList>
            <person name="Qin T."/>
        </authorList>
    </citation>
    <scope>NUCLEOTIDE SEQUENCE</scope>
    <source>
        <strain evidence="12">GB24</strain>
    </source>
</reference>
<protein>
    <recommendedName>
        <fullName evidence="7 8">Large ribosomal subunit protein uL5</fullName>
    </recommendedName>
</protein>
<dbReference type="EMBL" id="JAJAQI010000006">
    <property type="protein sequence ID" value="MCB4821207.1"/>
    <property type="molecule type" value="Genomic_DNA"/>
</dbReference>
<evidence type="ECO:0000259" key="10">
    <source>
        <dbReference type="Pfam" id="PF00281"/>
    </source>
</evidence>
<evidence type="ECO:0000256" key="1">
    <source>
        <dbReference type="ARBA" id="ARBA00008553"/>
    </source>
</evidence>
<name>A0A9X1IB88_9PROT</name>
<dbReference type="FunFam" id="3.30.1440.10:FF:000001">
    <property type="entry name" value="50S ribosomal protein L5"/>
    <property type="match status" value="1"/>
</dbReference>
<keyword evidence="5 8" id="KW-0689">Ribosomal protein</keyword>
<dbReference type="Gene3D" id="3.30.1440.10">
    <property type="match status" value="1"/>
</dbReference>
<feature type="region of interest" description="Disordered" evidence="9">
    <location>
        <begin position="1"/>
        <end position="41"/>
    </location>
</feature>
<evidence type="ECO:0000256" key="7">
    <source>
        <dbReference type="ARBA" id="ARBA00035245"/>
    </source>
</evidence>
<dbReference type="InterPro" id="IPR020930">
    <property type="entry name" value="Ribosomal_uL5_bac-type"/>
</dbReference>
<dbReference type="NCBIfam" id="NF000585">
    <property type="entry name" value="PRK00010.1"/>
    <property type="match status" value="1"/>
</dbReference>
<feature type="compositionally biased region" description="Low complexity" evidence="9">
    <location>
        <begin position="27"/>
        <end position="40"/>
    </location>
</feature>
<evidence type="ECO:0000256" key="2">
    <source>
        <dbReference type="ARBA" id="ARBA00022555"/>
    </source>
</evidence>
<evidence type="ECO:0000313" key="13">
    <source>
        <dbReference type="Proteomes" id="UP001139311"/>
    </source>
</evidence>
<organism evidence="12 13">
    <name type="scientific">Roseicella aerolata</name>
    <dbReference type="NCBI Taxonomy" id="2883479"/>
    <lineage>
        <taxon>Bacteria</taxon>
        <taxon>Pseudomonadati</taxon>
        <taxon>Pseudomonadota</taxon>
        <taxon>Alphaproteobacteria</taxon>
        <taxon>Acetobacterales</taxon>
        <taxon>Roseomonadaceae</taxon>
        <taxon>Roseicella</taxon>
    </lineage>
</organism>
<dbReference type="GO" id="GO:0019843">
    <property type="term" value="F:rRNA binding"/>
    <property type="evidence" value="ECO:0007669"/>
    <property type="project" value="UniProtKB-UniRule"/>
</dbReference>
<dbReference type="Proteomes" id="UP001139311">
    <property type="component" value="Unassembled WGS sequence"/>
</dbReference>
<evidence type="ECO:0000256" key="8">
    <source>
        <dbReference type="HAMAP-Rule" id="MF_01333"/>
    </source>
</evidence>
<dbReference type="GO" id="GO:0003735">
    <property type="term" value="F:structural constituent of ribosome"/>
    <property type="evidence" value="ECO:0007669"/>
    <property type="project" value="InterPro"/>
</dbReference>
<comment type="similarity">
    <text evidence="1 8">Belongs to the universal ribosomal protein uL5 family.</text>
</comment>
<dbReference type="SUPFAM" id="SSF55282">
    <property type="entry name" value="RL5-like"/>
    <property type="match status" value="1"/>
</dbReference>
<dbReference type="GO" id="GO:0005840">
    <property type="term" value="C:ribosome"/>
    <property type="evidence" value="ECO:0007669"/>
    <property type="project" value="UniProtKB-KW"/>
</dbReference>
<keyword evidence="13" id="KW-1185">Reference proteome</keyword>
<dbReference type="GO" id="GO:1990904">
    <property type="term" value="C:ribonucleoprotein complex"/>
    <property type="evidence" value="ECO:0007669"/>
    <property type="project" value="UniProtKB-KW"/>
</dbReference>
<evidence type="ECO:0000256" key="4">
    <source>
        <dbReference type="ARBA" id="ARBA00022884"/>
    </source>
</evidence>
<dbReference type="PANTHER" id="PTHR11994">
    <property type="entry name" value="60S RIBOSOMAL PROTEIN L11-RELATED"/>
    <property type="match status" value="1"/>
</dbReference>
<dbReference type="HAMAP" id="MF_01333_B">
    <property type="entry name" value="Ribosomal_uL5_B"/>
    <property type="match status" value="1"/>
</dbReference>
<dbReference type="InterPro" id="IPR031309">
    <property type="entry name" value="Ribosomal_uL5_C"/>
</dbReference>
<dbReference type="Pfam" id="PF00281">
    <property type="entry name" value="Ribosomal_L5"/>
    <property type="match status" value="1"/>
</dbReference>
<dbReference type="AlphaFoldDB" id="A0A9X1IB88"/>
<evidence type="ECO:0000256" key="3">
    <source>
        <dbReference type="ARBA" id="ARBA00022730"/>
    </source>
</evidence>
<comment type="subunit">
    <text evidence="8">Part of the 50S ribosomal subunit; part of the 5S rRNA/L5/L18/L25 subcomplex. Contacts the 5S rRNA and the P site tRNA. Forms a bridge to the 30S subunit in the 70S ribosome.</text>
</comment>
<dbReference type="InterPro" id="IPR031310">
    <property type="entry name" value="Ribosomal_uL5_N"/>
</dbReference>
<evidence type="ECO:0000259" key="11">
    <source>
        <dbReference type="Pfam" id="PF00673"/>
    </source>
</evidence>
<keyword evidence="6 8" id="KW-0687">Ribonucleoprotein</keyword>
<dbReference type="PROSITE" id="PS00358">
    <property type="entry name" value="RIBOSOMAL_L5"/>
    <property type="match status" value="1"/>
</dbReference>
<dbReference type="RefSeq" id="WP_226605602.1">
    <property type="nucleotide sequence ID" value="NZ_JAJAQI010000006.1"/>
</dbReference>